<evidence type="ECO:0000256" key="1">
    <source>
        <dbReference type="SAM" id="Phobius"/>
    </source>
</evidence>
<dbReference type="RefSeq" id="WP_053549155.1">
    <property type="nucleotide sequence ID" value="NZ_CP010802.1"/>
</dbReference>
<dbReference type="NCBIfam" id="NF041949">
    <property type="entry name" value="THIVI_2564_fam"/>
    <property type="match status" value="1"/>
</dbReference>
<feature type="transmembrane region" description="Helical" evidence="1">
    <location>
        <begin position="36"/>
        <end position="56"/>
    </location>
</feature>
<dbReference type="AlphaFoldDB" id="A0A0M4DED9"/>
<gene>
    <name evidence="2" type="ORF">DSOUD_0099</name>
</gene>
<dbReference type="PATRIC" id="fig|1603606.3.peg.112"/>
<keyword evidence="1" id="KW-1133">Transmembrane helix</keyword>
<dbReference type="STRING" id="1603606.DSOUD_0099"/>
<dbReference type="Proteomes" id="UP000057158">
    <property type="component" value="Chromosome"/>
</dbReference>
<organism evidence="2 3">
    <name type="scientific">Desulfuromonas soudanensis</name>
    <dbReference type="NCBI Taxonomy" id="1603606"/>
    <lineage>
        <taxon>Bacteria</taxon>
        <taxon>Pseudomonadati</taxon>
        <taxon>Thermodesulfobacteriota</taxon>
        <taxon>Desulfuromonadia</taxon>
        <taxon>Desulfuromonadales</taxon>
        <taxon>Desulfuromonadaceae</taxon>
        <taxon>Desulfuromonas</taxon>
    </lineage>
</organism>
<reference evidence="2 3" key="1">
    <citation type="submission" date="2015-07" db="EMBL/GenBank/DDBJ databases">
        <title>Isolation and Genomic Characterization of a Novel Halophilic Metal-Reducing Deltaproteobacterium from the Deep Subsurface.</title>
        <authorList>
            <person name="Badalamenti J.P."/>
            <person name="Summers Z.M."/>
            <person name="Gralnick J.A."/>
            <person name="Bond D.R."/>
        </authorList>
    </citation>
    <scope>NUCLEOTIDE SEQUENCE [LARGE SCALE GENOMIC DNA]</scope>
    <source>
        <strain evidence="2 3">WTL</strain>
    </source>
</reference>
<dbReference type="InterPro" id="IPR049641">
    <property type="entry name" value="THIVI_2564-like"/>
</dbReference>
<evidence type="ECO:0000313" key="3">
    <source>
        <dbReference type="Proteomes" id="UP000057158"/>
    </source>
</evidence>
<evidence type="ECO:0000313" key="2">
    <source>
        <dbReference type="EMBL" id="ALC14900.1"/>
    </source>
</evidence>
<protein>
    <submittedName>
        <fullName evidence="2">Uncharacterized protein</fullName>
    </submittedName>
</protein>
<keyword evidence="3" id="KW-1185">Reference proteome</keyword>
<keyword evidence="1" id="KW-0472">Membrane</keyword>
<proteinExistence type="predicted"/>
<keyword evidence="1" id="KW-0812">Transmembrane</keyword>
<name>A0A0M4DED9_9BACT</name>
<sequence length="63" mass="6936">MPLIDVVVVLVVVGLVLWLINRFIPMAGSIKTILNVVVVIVVIVWLLKIFGIISHFPNITVGM</sequence>
<dbReference type="KEGG" id="des:DSOUD_0099"/>
<accession>A0A0M4DED9</accession>
<feature type="transmembrane region" description="Helical" evidence="1">
    <location>
        <begin position="6"/>
        <end position="24"/>
    </location>
</feature>
<dbReference type="EMBL" id="CP010802">
    <property type="protein sequence ID" value="ALC14900.1"/>
    <property type="molecule type" value="Genomic_DNA"/>
</dbReference>